<accession>A0AAW8JQ71</accession>
<dbReference type="EMBL" id="JAVIDA010000016">
    <property type="protein sequence ID" value="MDQ9072154.1"/>
    <property type="molecule type" value="Genomic_DNA"/>
</dbReference>
<dbReference type="AlphaFoldDB" id="A0AAW8JQ71"/>
<sequence length="92" mass="10943">MTKLDYGFGKYNEYVGDIDGVQKELLPKILSTEEKLVVEFALHLISYRIGDESYRHRILNALPKNRKQSFFLSKQSFFSRISMMMREKYIKI</sequence>
<evidence type="ECO:0000313" key="1">
    <source>
        <dbReference type="EMBL" id="MDQ9072154.1"/>
    </source>
</evidence>
<name>A0AAW8JQ71_9GAMM</name>
<organism evidence="1 2">
    <name type="scientific">Acinetobacter gerneri</name>
    <dbReference type="NCBI Taxonomy" id="202952"/>
    <lineage>
        <taxon>Bacteria</taxon>
        <taxon>Pseudomonadati</taxon>
        <taxon>Pseudomonadota</taxon>
        <taxon>Gammaproteobacteria</taxon>
        <taxon>Moraxellales</taxon>
        <taxon>Moraxellaceae</taxon>
        <taxon>Acinetobacter</taxon>
    </lineage>
</organism>
<dbReference type="RefSeq" id="WP_308956595.1">
    <property type="nucleotide sequence ID" value="NZ_JAVICY010000019.1"/>
</dbReference>
<reference evidence="1" key="1">
    <citation type="submission" date="2023-08" db="EMBL/GenBank/DDBJ databases">
        <title>Emergence of clinically-relevant ST2 carbapenem-resistant Acinetobacter baumannii strains in hospital sewages in Zhejiang, East of China.</title>
        <authorList>
            <person name="Kaichao C."/>
            <person name="Zhang R."/>
        </authorList>
    </citation>
    <scope>NUCLEOTIDE SEQUENCE</scope>
    <source>
        <strain evidence="1">M-SY-60</strain>
    </source>
</reference>
<evidence type="ECO:0000313" key="2">
    <source>
        <dbReference type="Proteomes" id="UP001243195"/>
    </source>
</evidence>
<dbReference type="Proteomes" id="UP001243195">
    <property type="component" value="Unassembled WGS sequence"/>
</dbReference>
<proteinExistence type="predicted"/>
<comment type="caution">
    <text evidence="1">The sequence shown here is derived from an EMBL/GenBank/DDBJ whole genome shotgun (WGS) entry which is preliminary data.</text>
</comment>
<protein>
    <submittedName>
        <fullName evidence="1">Uncharacterized protein</fullName>
    </submittedName>
</protein>
<gene>
    <name evidence="1" type="ORF">RFH51_11865</name>
</gene>